<dbReference type="GeneID" id="70190395"/>
<gene>
    <name evidence="1" type="ORF">B0I36DRAFT_381297</name>
</gene>
<proteinExistence type="predicted"/>
<evidence type="ECO:0000313" key="2">
    <source>
        <dbReference type="Proteomes" id="UP000756346"/>
    </source>
</evidence>
<sequence>MSSINNQAATTSPEDAEYLLAGTGTEFMAALKGQVFFAPLDTAREEMKILDMACADGVYLTFFIPPFSLRTLLREMSTRLPSSTSFVGVDLMKSFLPAKDATPDNYRYLAQDVLTPLPGDLQGVFDLANVRLMFAGVVGKEAAAVQNLVDGLKSGGWLQIMEMRLYTPYGGDDDKTAYDDADDGDGETQSLKDFKTLLSSVFAAIGLQKGFPMGLEGVMKDAGLQDVRVVVVDAPIGKDVSEDRKLQLLSVGPFQLTIKTLVATCEKLGLQIPASVTDNLEDRLVRDALEHGGKFQFAVLTGRKA</sequence>
<evidence type="ECO:0000313" key="1">
    <source>
        <dbReference type="EMBL" id="KAH7038246.1"/>
    </source>
</evidence>
<dbReference type="RefSeq" id="XP_046017367.1">
    <property type="nucleotide sequence ID" value="XM_046160849.1"/>
</dbReference>
<accession>A0A9P9BV38</accession>
<dbReference type="InterPro" id="IPR029063">
    <property type="entry name" value="SAM-dependent_MTases_sf"/>
</dbReference>
<dbReference type="EMBL" id="JAGTJQ010000002">
    <property type="protein sequence ID" value="KAH7038246.1"/>
    <property type="molecule type" value="Genomic_DNA"/>
</dbReference>
<comment type="caution">
    <text evidence="1">The sequence shown here is derived from an EMBL/GenBank/DDBJ whole genome shotgun (WGS) entry which is preliminary data.</text>
</comment>
<name>A0A9P9BV38_9PEZI</name>
<protein>
    <submittedName>
        <fullName evidence="1">Uncharacterized protein</fullName>
    </submittedName>
</protein>
<dbReference type="Gene3D" id="3.40.50.150">
    <property type="entry name" value="Vaccinia Virus protein VP39"/>
    <property type="match status" value="1"/>
</dbReference>
<keyword evidence="2" id="KW-1185">Reference proteome</keyword>
<dbReference type="OrthoDB" id="184880at2759"/>
<organism evidence="1 2">
    <name type="scientific">Microdochium trichocladiopsis</name>
    <dbReference type="NCBI Taxonomy" id="1682393"/>
    <lineage>
        <taxon>Eukaryota</taxon>
        <taxon>Fungi</taxon>
        <taxon>Dikarya</taxon>
        <taxon>Ascomycota</taxon>
        <taxon>Pezizomycotina</taxon>
        <taxon>Sordariomycetes</taxon>
        <taxon>Xylariomycetidae</taxon>
        <taxon>Xylariales</taxon>
        <taxon>Microdochiaceae</taxon>
        <taxon>Microdochium</taxon>
    </lineage>
</organism>
<reference evidence="1" key="1">
    <citation type="journal article" date="2021" name="Nat. Commun.">
        <title>Genetic determinants of endophytism in the Arabidopsis root mycobiome.</title>
        <authorList>
            <person name="Mesny F."/>
            <person name="Miyauchi S."/>
            <person name="Thiergart T."/>
            <person name="Pickel B."/>
            <person name="Atanasova L."/>
            <person name="Karlsson M."/>
            <person name="Huettel B."/>
            <person name="Barry K.W."/>
            <person name="Haridas S."/>
            <person name="Chen C."/>
            <person name="Bauer D."/>
            <person name="Andreopoulos W."/>
            <person name="Pangilinan J."/>
            <person name="LaButti K."/>
            <person name="Riley R."/>
            <person name="Lipzen A."/>
            <person name="Clum A."/>
            <person name="Drula E."/>
            <person name="Henrissat B."/>
            <person name="Kohler A."/>
            <person name="Grigoriev I.V."/>
            <person name="Martin F.M."/>
            <person name="Hacquard S."/>
        </authorList>
    </citation>
    <scope>NUCLEOTIDE SEQUENCE</scope>
    <source>
        <strain evidence="1">MPI-CAGE-CH-0230</strain>
    </source>
</reference>
<dbReference type="SUPFAM" id="SSF53335">
    <property type="entry name" value="S-adenosyl-L-methionine-dependent methyltransferases"/>
    <property type="match status" value="1"/>
</dbReference>
<dbReference type="AlphaFoldDB" id="A0A9P9BV38"/>
<dbReference type="Proteomes" id="UP000756346">
    <property type="component" value="Unassembled WGS sequence"/>
</dbReference>